<keyword evidence="4 7" id="KW-1133">Transmembrane helix</keyword>
<dbReference type="EMBL" id="KT355689">
    <property type="protein sequence ID" value="ALJ77026.1"/>
    <property type="molecule type" value="Genomic_DNA"/>
</dbReference>
<evidence type="ECO:0000256" key="2">
    <source>
        <dbReference type="ARBA" id="ARBA00022692"/>
    </source>
</evidence>
<dbReference type="InterPro" id="IPR037185">
    <property type="entry name" value="EmrE-like"/>
</dbReference>
<feature type="transmembrane region" description="Helical" evidence="7">
    <location>
        <begin position="162"/>
        <end position="179"/>
    </location>
</feature>
<dbReference type="PANTHER" id="PTHR22911">
    <property type="entry name" value="ACYL-MALONYL CONDENSING ENZYME-RELATED"/>
    <property type="match status" value="1"/>
</dbReference>
<dbReference type="Proteomes" id="UP000094569">
    <property type="component" value="Unassembled WGS sequence"/>
</dbReference>
<feature type="region of interest" description="Disordered" evidence="6">
    <location>
        <begin position="381"/>
        <end position="403"/>
    </location>
</feature>
<dbReference type="OrthoDB" id="306876at2759"/>
<evidence type="ECO:0000256" key="1">
    <source>
        <dbReference type="ARBA" id="ARBA00004477"/>
    </source>
</evidence>
<keyword evidence="11" id="KW-1185">Reference proteome</keyword>
<protein>
    <submittedName>
        <fullName evidence="9">EamA transporter family protein-like protein</fullName>
    </submittedName>
</protein>
<dbReference type="PANTHER" id="PTHR22911:SF6">
    <property type="entry name" value="SOLUTE CARRIER FAMILY 35 MEMBER G1"/>
    <property type="match status" value="1"/>
</dbReference>
<dbReference type="Pfam" id="PF00892">
    <property type="entry name" value="EamA"/>
    <property type="match status" value="2"/>
</dbReference>
<evidence type="ECO:0000313" key="10">
    <source>
        <dbReference type="EMBL" id="ODM21744.1"/>
    </source>
</evidence>
<evidence type="ECO:0000256" key="6">
    <source>
        <dbReference type="SAM" id="MobiDB-lite"/>
    </source>
</evidence>
<dbReference type="AlphaFoldDB" id="A0A0P0HPN6"/>
<organism evidence="9">
    <name type="scientific">Aspergillus cristatus</name>
    <name type="common">Chinese Fuzhuan brick tea-fermentation fungus</name>
    <name type="synonym">Eurotium cristatum</name>
    <dbReference type="NCBI Taxonomy" id="573508"/>
    <lineage>
        <taxon>Eukaryota</taxon>
        <taxon>Fungi</taxon>
        <taxon>Dikarya</taxon>
        <taxon>Ascomycota</taxon>
        <taxon>Pezizomycotina</taxon>
        <taxon>Eurotiomycetes</taxon>
        <taxon>Eurotiomycetidae</taxon>
        <taxon>Eurotiales</taxon>
        <taxon>Aspergillaceae</taxon>
        <taxon>Aspergillus</taxon>
        <taxon>Aspergillus subgen. Aspergillus</taxon>
    </lineage>
</organism>
<feature type="compositionally biased region" description="Polar residues" evidence="6">
    <location>
        <begin position="1"/>
        <end position="22"/>
    </location>
</feature>
<feature type="transmembrane region" description="Helical" evidence="7">
    <location>
        <begin position="295"/>
        <end position="319"/>
    </location>
</feature>
<evidence type="ECO:0000256" key="3">
    <source>
        <dbReference type="ARBA" id="ARBA00022824"/>
    </source>
</evidence>
<dbReference type="EMBL" id="JXNT01000002">
    <property type="protein sequence ID" value="ODM21744.1"/>
    <property type="molecule type" value="Genomic_DNA"/>
</dbReference>
<feature type="transmembrane region" description="Helical" evidence="7">
    <location>
        <begin position="64"/>
        <end position="85"/>
    </location>
</feature>
<dbReference type="InterPro" id="IPR000620">
    <property type="entry name" value="EamA_dom"/>
</dbReference>
<dbReference type="SUPFAM" id="SSF103481">
    <property type="entry name" value="Multidrug resistance efflux transporter EmrE"/>
    <property type="match status" value="2"/>
</dbReference>
<evidence type="ECO:0000259" key="8">
    <source>
        <dbReference type="Pfam" id="PF00892"/>
    </source>
</evidence>
<feature type="transmembrane region" description="Helical" evidence="7">
    <location>
        <begin position="191"/>
        <end position="209"/>
    </location>
</feature>
<feature type="transmembrane region" description="Helical" evidence="7">
    <location>
        <begin position="97"/>
        <end position="118"/>
    </location>
</feature>
<feature type="transmembrane region" description="Helical" evidence="7">
    <location>
        <begin position="229"/>
        <end position="250"/>
    </location>
</feature>
<feature type="region of interest" description="Disordered" evidence="6">
    <location>
        <begin position="1"/>
        <end position="45"/>
    </location>
</feature>
<reference evidence="10 11" key="2">
    <citation type="journal article" date="2016" name="BMC Genomics">
        <title>Comparative genomic and transcriptomic analyses of the Fuzhuan brick tea-fermentation fungus Aspergillus cristatus.</title>
        <authorList>
            <person name="Ge Y."/>
            <person name="Wang Y."/>
            <person name="Liu Y."/>
            <person name="Tan Y."/>
            <person name="Ren X."/>
            <person name="Zhang X."/>
            <person name="Hyde K.D."/>
            <person name="Liu Y."/>
            <person name="Liu Z."/>
        </authorList>
    </citation>
    <scope>NUCLEOTIDE SEQUENCE [LARGE SCALE GENOMIC DNA]</scope>
    <source>
        <strain evidence="10 11">GZAAS20.1005</strain>
    </source>
</reference>
<evidence type="ECO:0000256" key="7">
    <source>
        <dbReference type="SAM" id="Phobius"/>
    </source>
</evidence>
<gene>
    <name evidence="10" type="ORF">SI65_02588</name>
</gene>
<accession>A0A0P0HPN6</accession>
<feature type="transmembrane region" description="Helical" evidence="7">
    <location>
        <begin position="130"/>
        <end position="150"/>
    </location>
</feature>
<keyword evidence="3" id="KW-0256">Endoplasmic reticulum</keyword>
<feature type="domain" description="EamA" evidence="8">
    <location>
        <begin position="63"/>
        <end position="203"/>
    </location>
</feature>
<sequence length="403" mass="43914">MASPQSYKASSSTRTQSRSILPSNLDDAQTPLLRSSSQEQDDKSTSCWTQWKTKGHDFWLQSKGMILVLLSQFFGASMNVMTQYLEIDGERGAGMDPFQILFARMSITVIASYLYMWYAQVPDPLGRRPVIGLLTLRAVGGFFGVFGLYYSVKYLPLSEATVLTFLAPILSCYTTSLFVPHETFTWKQQLAGVVSLGGVVLIARPFSFMNAPSDGPSDKDGAQADELHHLLAILMALVGVLGAACAYTTIRMIGKRSHPLVSVTYFSVYSTLISCIGMAVLPSVDFKLPSTSIEWTLLVALGICGFLLQFLLTAGLAYVPPGQAAGSGNRATSMLYTQMLFALFYDKVIWGNTLSAMSWAGSGLILVSAIYVAMAREPHDDANAQPEVQHADERNEGREGPSV</sequence>
<dbReference type="VEuPathDB" id="FungiDB:SI65_02588"/>
<keyword evidence="2 7" id="KW-0812">Transmembrane</keyword>
<keyword evidence="5 7" id="KW-0472">Membrane</keyword>
<evidence type="ECO:0000256" key="4">
    <source>
        <dbReference type="ARBA" id="ARBA00022989"/>
    </source>
</evidence>
<name>A0A0P0HPN6_ASPCR</name>
<evidence type="ECO:0000256" key="5">
    <source>
        <dbReference type="ARBA" id="ARBA00023136"/>
    </source>
</evidence>
<feature type="domain" description="EamA" evidence="8">
    <location>
        <begin position="231"/>
        <end position="372"/>
    </location>
</feature>
<evidence type="ECO:0000313" key="11">
    <source>
        <dbReference type="Proteomes" id="UP000094569"/>
    </source>
</evidence>
<comment type="subcellular location">
    <subcellularLocation>
        <location evidence="1">Endoplasmic reticulum membrane</location>
        <topology evidence="1">Multi-pass membrane protein</topology>
    </subcellularLocation>
</comment>
<proteinExistence type="predicted"/>
<dbReference type="STRING" id="573508.A0A0P0HPN6"/>
<dbReference type="GO" id="GO:0016020">
    <property type="term" value="C:membrane"/>
    <property type="evidence" value="ECO:0007669"/>
    <property type="project" value="UniProtKB-SubCell"/>
</dbReference>
<reference evidence="9" key="1">
    <citation type="submission" date="2015-07" db="EMBL/GenBank/DDBJ databases">
        <title>The detection of Eurotium cristatum.</title>
        <authorList>
            <person name="Li Z.L."/>
            <person name="Yi L.Z."/>
        </authorList>
    </citation>
    <scope>NUCLEOTIDE SEQUENCE</scope>
    <source>
        <strain evidence="9">CGMCC7.193</strain>
    </source>
</reference>
<evidence type="ECO:0000313" key="9">
    <source>
        <dbReference type="EMBL" id="ALJ77026.1"/>
    </source>
</evidence>
<feature type="transmembrane region" description="Helical" evidence="7">
    <location>
        <begin position="356"/>
        <end position="374"/>
    </location>
</feature>
<feature type="compositionally biased region" description="Basic and acidic residues" evidence="6">
    <location>
        <begin position="389"/>
        <end position="403"/>
    </location>
</feature>
<feature type="transmembrane region" description="Helical" evidence="7">
    <location>
        <begin position="262"/>
        <end position="283"/>
    </location>
</feature>